<dbReference type="PANTHER" id="PTHR12881">
    <property type="entry name" value="MEDIATOR OF RNA POLYMERASE II TRANSCRIPTION SUBUNIT 1"/>
    <property type="match status" value="1"/>
</dbReference>
<feature type="compositionally biased region" description="Low complexity" evidence="9">
    <location>
        <begin position="1206"/>
        <end position="1226"/>
    </location>
</feature>
<reference evidence="11 12" key="1">
    <citation type="submission" date="2022-12" db="EMBL/GenBank/DDBJ databases">
        <title>Chromosome-level genome of Tegillarca granosa.</title>
        <authorList>
            <person name="Kim J."/>
        </authorList>
    </citation>
    <scope>NUCLEOTIDE SEQUENCE [LARGE SCALE GENOMIC DNA]</scope>
    <source>
        <strain evidence="11">Teg-2019</strain>
        <tissue evidence="11">Adductor muscle</tissue>
    </source>
</reference>
<feature type="compositionally biased region" description="Low complexity" evidence="9">
    <location>
        <begin position="1673"/>
        <end position="1693"/>
    </location>
</feature>
<feature type="compositionally biased region" description="Low complexity" evidence="9">
    <location>
        <begin position="1494"/>
        <end position="1520"/>
    </location>
</feature>
<sequence length="2000" mass="215547">MRNDNVLFSALDCYQRPLTNVDRSKMAAKLGVSPAGWENQGNGSAMKPEHERELNALMEKLRCRSTQLKNWTESINAVRTAVMNDKRVQSDALQRSGIQSCVDRLQRAIKVVNKHTLLERLDSITRQLGLTFTPPTGSDNSAFINTEMFYIEIVLEKEVVVKDVKICHQGDPVHLQGLLDMNKIPGDKKQKSKAFLALHSLETDLNDLAQLQSSINGVANYIHKSPLGILLPRKGGYPMKLIYFVSPYDLLDKKTKSHHSMTVEDIIEHDLGQSVTICIEQYASNRLQTIPLMSVIKEENKSTELPASFVLVLPQPVPVALSVVRSIQSVTNLDVITASETKTLLNLILEKTTNGKICDDSQFFVTLPDQQHVYFIRDVNGNSLDQPAVMVSHIPFTHPTNVAQVLNHLRQQLLFNTVVGSCIRPYANQNHRSSVVFELSAVSLQQFTIMFEHPLQDAMVTAELDLSDITNVKFKVCIEDEGNSLCSDDTASKIFQRCLSIPVTLRSVIFKVSEQLRKEPSPEPVPCKESNKTPQWFSSIMNYSNNSLASETIVPSVLTNMYSGVLPPGPTKPPPAVPSQVPNPGGGVAFIEPSNLLSIPEKEKDEKPQSNPLLATLLDQNSPSPEPPPVTESPMLSKLLEETTSLASALPVTKNKRGPKRKISRTDSSGTSPSTKFHRTVESENNNNNNLLGLESNNFDSDLQHPNSLHHQSGHTSIIDLTDSDSLSSESHVKKLENTMDNYISKQNQSMSQDNDNLTYMLSDYRKDMEPGTDPDSARNHFNTVPKNEKTSTSLEELLGRSGEVLKTKDLTYAKQTNSVVEAESPSTIPYNSFSRQNSNQSAQSQHSTEGTEGGHSNVGGKFTPSFSNSETSGGSTSNTPTKSCDTNNFVPCAMIGSRMAANSSIANTTVDVKREIKEEKYDGHDLKSLLMAGRKDKSGGNRTPPQQDIKNDKIKTEGKLKLKLPTGLRHLDRTSSSPSELLDLRRKNKSKEEMFEFNSDEDEPFILPITVSASPPIRLQISNKNKNSTIYDPKRKKKESRHSLSGESGKRKREKCDSKKEKKKKKLGDSYKSTSLDESAVYSLSTTVDTDGSSNDLKPNMKLKIIKSGVRLETSSPKTASPSNREKLDSSRKSVKEHSVKHSSSESSLKEKNSQKSTSHKSHRSSSVGSGVSKSDSKLMKTPTIKLKPITLPNSTSMSVSGAKTPTSMPSSSSLTPSSATPSPTVQQGKVSLTPTSTTIGRMGAVSLATSGVSSKGNVTQTPPSGKATTPTTPTTGKIPTAMTTSSGKATTPTSAKTPPGFNKGSVSPVYKSSASVSSTSGKSASSHSGKSSTTVGRSSSISGTGKSSSTKSYSGDRKGGSPSVSGGRNTPILSKSNSSHNKSPISTSAGSKSQPGNHFNNAASVLSFLNTNASGIASLPPIPKLSSASSGNASVNKTSTVTTTTTTTTNTNTSVNNNNQPTLSKPHQTSTNSSVASQHKGSPSISHVTTANSKSNTFTTQSNTTSKPNPVSRSNSSGGVSGGRPLSSASVKTVNSVYSGVQSKVESTNTVPSKSEMPTVSSSNKSDVNPASKISQYNATPSSAQNKSNSASYSNEIETHKKITSSSISSEISNSGAAKVRARKGSLSAIVDKLHVKQTSGTGSHCNTSGSSNEKDDSKQHHEMDFYKKLSSGSSDINESSQSESASEKSSVQNLGLQTPHEVDSVPNHKYRSDSISAKIGSGKGGEMDSSRKSGSQSEVISPAKTLVSKDSKNENRNLFTSILLSASEKKLSGDDVTDKNKNGQVSGTSDSNDSIDSKSSSQSEMGKSEELNSSRSPAKRSRTQSPSQNVNKLNGETGEILVEKKKQDVFKVPTPKAQQPIDEKDNEDTENLVVRKKPRTSSSSRPVLSPNSPVSSPENLIIDCQTMSPRTLQNKTNSPKCNVDISVENQNDHGGKRVNTGIKIPRTLTPSPKHKNSPLPSPVLSNKEHIHSSSVSNSSPCEIDDDLMDEVLMGLKN</sequence>
<proteinExistence type="inferred from homology"/>
<feature type="region of interest" description="Disordered" evidence="9">
    <location>
        <begin position="1638"/>
        <end position="1841"/>
    </location>
</feature>
<feature type="compositionally biased region" description="Low complexity" evidence="9">
    <location>
        <begin position="1166"/>
        <end position="1175"/>
    </location>
</feature>
<keyword evidence="5" id="KW-0010">Activator</keyword>
<organism evidence="11 12">
    <name type="scientific">Tegillarca granosa</name>
    <name type="common">Malaysian cockle</name>
    <name type="synonym">Anadara granosa</name>
    <dbReference type="NCBI Taxonomy" id="220873"/>
    <lineage>
        <taxon>Eukaryota</taxon>
        <taxon>Metazoa</taxon>
        <taxon>Spiralia</taxon>
        <taxon>Lophotrochozoa</taxon>
        <taxon>Mollusca</taxon>
        <taxon>Bivalvia</taxon>
        <taxon>Autobranchia</taxon>
        <taxon>Pteriomorphia</taxon>
        <taxon>Arcoida</taxon>
        <taxon>Arcoidea</taxon>
        <taxon>Arcidae</taxon>
        <taxon>Tegillarca</taxon>
    </lineage>
</organism>
<comment type="subcellular location">
    <subcellularLocation>
        <location evidence="1">Nucleus</location>
    </subcellularLocation>
</comment>
<comment type="caution">
    <text evidence="11">The sequence shown here is derived from an EMBL/GenBank/DDBJ whole genome shotgun (WGS) entry which is preliminary data.</text>
</comment>
<feature type="compositionally biased region" description="Polar residues" evidence="9">
    <location>
        <begin position="780"/>
        <end position="795"/>
    </location>
</feature>
<comment type="similarity">
    <text evidence="2">Belongs to the Mediator complex subunit 1 family.</text>
</comment>
<feature type="compositionally biased region" description="Low complexity" evidence="9">
    <location>
        <begin position="1263"/>
        <end position="1355"/>
    </location>
</feature>
<feature type="domain" description="Mediator complex subunit Med1" evidence="10">
    <location>
        <begin position="173"/>
        <end position="424"/>
    </location>
</feature>
<feature type="compositionally biased region" description="Polar residues" evidence="9">
    <location>
        <begin position="1364"/>
        <end position="1402"/>
    </location>
</feature>
<evidence type="ECO:0000256" key="2">
    <source>
        <dbReference type="ARBA" id="ARBA00006210"/>
    </source>
</evidence>
<feature type="compositionally biased region" description="Polar residues" evidence="9">
    <location>
        <begin position="819"/>
        <end position="831"/>
    </location>
</feature>
<feature type="compositionally biased region" description="Polar residues" evidence="9">
    <location>
        <begin position="1529"/>
        <end position="1598"/>
    </location>
</feature>
<protein>
    <recommendedName>
        <fullName evidence="3">Mediator of RNA polymerase II transcription subunit 1</fullName>
    </recommendedName>
    <alternativeName>
        <fullName evidence="8">Mediator complex subunit 1</fullName>
    </alternativeName>
</protein>
<accession>A0ABQ9FB37</accession>
<feature type="compositionally biased region" description="Low complexity" evidence="9">
    <location>
        <begin position="1606"/>
        <end position="1617"/>
    </location>
</feature>
<evidence type="ECO:0000256" key="3">
    <source>
        <dbReference type="ARBA" id="ARBA00020612"/>
    </source>
</evidence>
<feature type="compositionally biased region" description="Polar residues" evidence="9">
    <location>
        <begin position="666"/>
        <end position="675"/>
    </location>
</feature>
<feature type="compositionally biased region" description="Polar residues" evidence="9">
    <location>
        <begin position="1193"/>
        <end position="1205"/>
    </location>
</feature>
<feature type="compositionally biased region" description="Polar residues" evidence="9">
    <location>
        <begin position="1826"/>
        <end position="1837"/>
    </location>
</feature>
<feature type="compositionally biased region" description="Polar residues" evidence="9">
    <location>
        <begin position="1074"/>
        <end position="1098"/>
    </location>
</feature>
<evidence type="ECO:0000259" key="10">
    <source>
        <dbReference type="Pfam" id="PF10744"/>
    </source>
</evidence>
<evidence type="ECO:0000256" key="6">
    <source>
        <dbReference type="ARBA" id="ARBA00023163"/>
    </source>
</evidence>
<dbReference type="InterPro" id="IPR051999">
    <property type="entry name" value="Mediator_complex_subunit_1"/>
</dbReference>
<feature type="compositionally biased region" description="Low complexity" evidence="9">
    <location>
        <begin position="683"/>
        <end position="698"/>
    </location>
</feature>
<evidence type="ECO:0000256" key="8">
    <source>
        <dbReference type="ARBA" id="ARBA00031254"/>
    </source>
</evidence>
<dbReference type="EMBL" id="JARBDR010000342">
    <property type="protein sequence ID" value="KAJ8313786.1"/>
    <property type="molecule type" value="Genomic_DNA"/>
</dbReference>
<dbReference type="InterPro" id="IPR019680">
    <property type="entry name" value="Mediator_Med1"/>
</dbReference>
<feature type="compositionally biased region" description="Polar residues" evidence="9">
    <location>
        <begin position="1639"/>
        <end position="1654"/>
    </location>
</feature>
<feature type="compositionally biased region" description="Low complexity" evidence="9">
    <location>
        <begin position="832"/>
        <end position="848"/>
    </location>
</feature>
<name>A0ABQ9FB37_TEGGR</name>
<feature type="compositionally biased region" description="Basic and acidic residues" evidence="9">
    <location>
        <begin position="1125"/>
        <end position="1155"/>
    </location>
</feature>
<feature type="compositionally biased region" description="Polar residues" evidence="9">
    <location>
        <begin position="1021"/>
        <end position="1031"/>
    </location>
</feature>
<feature type="region of interest" description="Disordered" evidence="9">
    <location>
        <begin position="1930"/>
        <end position="1986"/>
    </location>
</feature>
<dbReference type="Pfam" id="PF10744">
    <property type="entry name" value="Med1"/>
    <property type="match status" value="2"/>
</dbReference>
<evidence type="ECO:0000256" key="1">
    <source>
        <dbReference type="ARBA" id="ARBA00004123"/>
    </source>
</evidence>
<feature type="compositionally biased region" description="Polar residues" evidence="9">
    <location>
        <begin position="1462"/>
        <end position="1493"/>
    </location>
</feature>
<feature type="region of interest" description="Disordered" evidence="9">
    <location>
        <begin position="1428"/>
        <end position="1617"/>
    </location>
</feature>
<feature type="region of interest" description="Disordered" evidence="9">
    <location>
        <begin position="1853"/>
        <end position="1902"/>
    </location>
</feature>
<feature type="region of interest" description="Disordered" evidence="9">
    <location>
        <begin position="647"/>
        <end position="714"/>
    </location>
</feature>
<dbReference type="Proteomes" id="UP001217089">
    <property type="component" value="Unassembled WGS sequence"/>
</dbReference>
<feature type="compositionally biased region" description="Basic and acidic residues" evidence="9">
    <location>
        <begin position="1655"/>
        <end position="1670"/>
    </location>
</feature>
<feature type="region of interest" description="Disordered" evidence="9">
    <location>
        <begin position="770"/>
        <end position="795"/>
    </location>
</feature>
<evidence type="ECO:0000256" key="9">
    <source>
        <dbReference type="SAM" id="MobiDB-lite"/>
    </source>
</evidence>
<feature type="region of interest" description="Disordered" evidence="9">
    <location>
        <begin position="819"/>
        <end position="885"/>
    </location>
</feature>
<dbReference type="PANTHER" id="PTHR12881:SF10">
    <property type="entry name" value="MEDIATOR OF RNA POLYMERASE II TRANSCRIPTION SUBUNIT 1"/>
    <property type="match status" value="1"/>
</dbReference>
<feature type="compositionally biased region" description="Basic residues" evidence="9">
    <location>
        <begin position="654"/>
        <end position="663"/>
    </location>
</feature>
<feature type="compositionally biased region" description="Low complexity" evidence="9">
    <location>
        <begin position="1792"/>
        <end position="1808"/>
    </location>
</feature>
<feature type="compositionally biased region" description="Low complexity" evidence="9">
    <location>
        <begin position="865"/>
        <end position="884"/>
    </location>
</feature>
<evidence type="ECO:0000313" key="12">
    <source>
        <dbReference type="Proteomes" id="UP001217089"/>
    </source>
</evidence>
<keyword evidence="12" id="KW-1185">Reference proteome</keyword>
<feature type="region of interest" description="Disordered" evidence="9">
    <location>
        <begin position="1021"/>
        <end position="1402"/>
    </location>
</feature>
<gene>
    <name evidence="11" type="ORF">KUTeg_008347</name>
</gene>
<feature type="compositionally biased region" description="Polar residues" evidence="9">
    <location>
        <begin position="1114"/>
        <end position="1124"/>
    </location>
</feature>
<feature type="compositionally biased region" description="Polar residues" evidence="9">
    <location>
        <begin position="1249"/>
        <end position="1262"/>
    </location>
</feature>
<evidence type="ECO:0000256" key="5">
    <source>
        <dbReference type="ARBA" id="ARBA00023159"/>
    </source>
</evidence>
<feature type="compositionally biased region" description="Polar residues" evidence="9">
    <location>
        <begin position="699"/>
        <end position="714"/>
    </location>
</feature>
<feature type="compositionally biased region" description="Low complexity" evidence="9">
    <location>
        <begin position="1883"/>
        <end position="1900"/>
    </location>
</feature>
<keyword evidence="4" id="KW-0805">Transcription regulation</keyword>
<evidence type="ECO:0000256" key="7">
    <source>
        <dbReference type="ARBA" id="ARBA00023242"/>
    </source>
</evidence>
<keyword evidence="6" id="KW-0804">Transcription</keyword>
<feature type="compositionally biased region" description="Polar residues" evidence="9">
    <location>
        <begin position="1227"/>
        <end position="1241"/>
    </location>
</feature>
<evidence type="ECO:0000313" key="11">
    <source>
        <dbReference type="EMBL" id="KAJ8313786.1"/>
    </source>
</evidence>
<feature type="compositionally biased region" description="Basic and acidic residues" evidence="9">
    <location>
        <begin position="1770"/>
        <end position="1784"/>
    </location>
</feature>
<evidence type="ECO:0000256" key="4">
    <source>
        <dbReference type="ARBA" id="ARBA00023015"/>
    </source>
</evidence>
<feature type="compositionally biased region" description="Low complexity" evidence="9">
    <location>
        <begin position="1436"/>
        <end position="1461"/>
    </location>
</feature>
<feature type="region of interest" description="Disordered" evidence="9">
    <location>
        <begin position="569"/>
        <end position="589"/>
    </location>
</feature>
<keyword evidence="7" id="KW-0539">Nucleus</keyword>
<feature type="domain" description="Mediator complex subunit Med1" evidence="10">
    <location>
        <begin position="99"/>
        <end position="170"/>
    </location>
</feature>